<comment type="caution">
    <text evidence="1">The sequence shown here is derived from an EMBL/GenBank/DDBJ whole genome shotgun (WGS) entry which is preliminary data.</text>
</comment>
<evidence type="ECO:0000313" key="2">
    <source>
        <dbReference type="EMBL" id="CAF1347774.1"/>
    </source>
</evidence>
<name>A0A815BV89_ADIRI</name>
<dbReference type="Proteomes" id="UP000663828">
    <property type="component" value="Unassembled WGS sequence"/>
</dbReference>
<sequence>MTTPRPSDRGKCHFYGLNSTYATTMWQIVDMTTSINPAPIDNQIVRFNLSAWLGDYARDEDAAGILFTFLTQANQTVGNTTTLGPVSPADRNSATLVYRQINGQVPIGARRFKLLVTITRVSGSINDGDVDNIALWFYRL</sequence>
<accession>A0A815BV89</accession>
<dbReference type="OrthoDB" id="10060535at2759"/>
<protein>
    <submittedName>
        <fullName evidence="1">Uncharacterized protein</fullName>
    </submittedName>
</protein>
<organism evidence="1 3">
    <name type="scientific">Adineta ricciae</name>
    <name type="common">Rotifer</name>
    <dbReference type="NCBI Taxonomy" id="249248"/>
    <lineage>
        <taxon>Eukaryota</taxon>
        <taxon>Metazoa</taxon>
        <taxon>Spiralia</taxon>
        <taxon>Gnathifera</taxon>
        <taxon>Rotifera</taxon>
        <taxon>Eurotatoria</taxon>
        <taxon>Bdelloidea</taxon>
        <taxon>Adinetida</taxon>
        <taxon>Adinetidae</taxon>
        <taxon>Adineta</taxon>
    </lineage>
</organism>
<evidence type="ECO:0000313" key="3">
    <source>
        <dbReference type="Proteomes" id="UP000663828"/>
    </source>
</evidence>
<dbReference type="AlphaFoldDB" id="A0A815BV89"/>
<keyword evidence="3" id="KW-1185">Reference proteome</keyword>
<proteinExistence type="predicted"/>
<dbReference type="Proteomes" id="UP000663852">
    <property type="component" value="Unassembled WGS sequence"/>
</dbReference>
<dbReference type="EMBL" id="CAJNOR010002300">
    <property type="protein sequence ID" value="CAF1274974.1"/>
    <property type="molecule type" value="Genomic_DNA"/>
</dbReference>
<gene>
    <name evidence="2" type="ORF">EDS130_LOCUS33100</name>
    <name evidence="1" type="ORF">XAT740_LOCUS27504</name>
</gene>
<evidence type="ECO:0000313" key="1">
    <source>
        <dbReference type="EMBL" id="CAF1274974.1"/>
    </source>
</evidence>
<dbReference type="EMBL" id="CAJNOJ010000260">
    <property type="protein sequence ID" value="CAF1347774.1"/>
    <property type="molecule type" value="Genomic_DNA"/>
</dbReference>
<reference evidence="1" key="1">
    <citation type="submission" date="2021-02" db="EMBL/GenBank/DDBJ databases">
        <authorList>
            <person name="Nowell W R."/>
        </authorList>
    </citation>
    <scope>NUCLEOTIDE SEQUENCE</scope>
</reference>